<evidence type="ECO:0000256" key="4">
    <source>
        <dbReference type="ARBA" id="ARBA00022519"/>
    </source>
</evidence>
<dbReference type="PATRIC" id="fig|727.564.peg.1488"/>
<evidence type="ECO:0000256" key="5">
    <source>
        <dbReference type="ARBA" id="ARBA00022692"/>
    </source>
</evidence>
<feature type="transmembrane region" description="Helical" evidence="8">
    <location>
        <begin position="57"/>
        <end position="78"/>
    </location>
</feature>
<keyword evidence="3 8" id="KW-1003">Cell membrane</keyword>
<evidence type="ECO:0000313" key="10">
    <source>
        <dbReference type="Proteomes" id="UP000050700"/>
    </source>
</evidence>
<accession>A0A0D0IDR3</accession>
<feature type="transmembrane region" description="Helical" evidence="8">
    <location>
        <begin position="84"/>
        <end position="103"/>
    </location>
</feature>
<comment type="caution">
    <text evidence="9">The sequence shown here is derived from an EMBL/GenBank/DDBJ whole genome shotgun (WGS) entry which is preliminary data.</text>
</comment>
<dbReference type="GO" id="GO:0005886">
    <property type="term" value="C:plasma membrane"/>
    <property type="evidence" value="ECO:0007669"/>
    <property type="project" value="UniProtKB-SubCell"/>
</dbReference>
<sequence length="354" mass="40355">MEKQIFEHSANVEEEHYQPKQEFHNMEAKLDEALDGELLDAQLEQALKPKSSFRKTLLKFTALLFGLATVAQSMQWIWDSYQQHQWIYLAFALVSLIIILLGIKEIIGEWRRLVRLKKREQWQQQSQQIWLESAVKNGDVFSVHNAEKSKILCLDIAESLGLENDSPAVIQWQHQLNEAYSAQEIAHLFSRHVLSSFDAQAKKLISKMAAESAVIVAISPLAVVDMFFIAWRNLRLMNKIAEIYGIELGYFSRIRLLRMVLVNIAFAGATEVAQDIGMDWLSQDVTAKLSTRIAQGIGVGLLTARLGVKAMELCRPLAFQLNEKPKLSHIQQELLSSVKDIVLGKNKIYKKEQI</sequence>
<comment type="similarity">
    <text evidence="2 8">Belongs to the UPF0283 family.</text>
</comment>
<evidence type="ECO:0000256" key="8">
    <source>
        <dbReference type="HAMAP-Rule" id="MF_01085"/>
    </source>
</evidence>
<keyword evidence="5 8" id="KW-0812">Transmembrane</keyword>
<evidence type="ECO:0000256" key="6">
    <source>
        <dbReference type="ARBA" id="ARBA00022989"/>
    </source>
</evidence>
<keyword evidence="6 8" id="KW-1133">Transmembrane helix</keyword>
<protein>
    <recommendedName>
        <fullName evidence="8">UPF0283 membrane protein NTHI1209_01535</fullName>
    </recommendedName>
</protein>
<keyword evidence="7 8" id="KW-0472">Membrane</keyword>
<dbReference type="EMBL" id="JMQP01000002">
    <property type="protein sequence ID" value="KIS35917.1"/>
    <property type="molecule type" value="Genomic_DNA"/>
</dbReference>
<evidence type="ECO:0000256" key="7">
    <source>
        <dbReference type="ARBA" id="ARBA00023136"/>
    </source>
</evidence>
<comment type="subcellular location">
    <subcellularLocation>
        <location evidence="1">Cell inner membrane</location>
        <topology evidence="1">Multi-pass membrane protein</topology>
    </subcellularLocation>
    <subcellularLocation>
        <location evidence="8">Cell membrane</location>
        <topology evidence="8">Multi-pass membrane protein</topology>
    </subcellularLocation>
</comment>
<dbReference type="HAMAP" id="MF_01085">
    <property type="entry name" value="UPF0283"/>
    <property type="match status" value="1"/>
</dbReference>
<evidence type="ECO:0000256" key="3">
    <source>
        <dbReference type="ARBA" id="ARBA00022475"/>
    </source>
</evidence>
<organism evidence="9 10">
    <name type="scientific">Haemophilus influenzae</name>
    <dbReference type="NCBI Taxonomy" id="727"/>
    <lineage>
        <taxon>Bacteria</taxon>
        <taxon>Pseudomonadati</taxon>
        <taxon>Pseudomonadota</taxon>
        <taxon>Gammaproteobacteria</taxon>
        <taxon>Pasteurellales</taxon>
        <taxon>Pasteurellaceae</taxon>
        <taxon>Haemophilus</taxon>
    </lineage>
</organism>
<dbReference type="PANTHER" id="PTHR39342:SF1">
    <property type="entry name" value="UPF0283 MEMBRANE PROTEIN YCJF"/>
    <property type="match status" value="1"/>
</dbReference>
<dbReference type="InterPro" id="IPR006507">
    <property type="entry name" value="UPF0283"/>
</dbReference>
<dbReference type="NCBIfam" id="TIGR01620">
    <property type="entry name" value="hyp_HI0043"/>
    <property type="match status" value="1"/>
</dbReference>
<name>A0A0D0IDR3_HAEIF</name>
<dbReference type="Proteomes" id="UP000050700">
    <property type="component" value="Unassembled WGS sequence"/>
</dbReference>
<reference evidence="9 10" key="1">
    <citation type="submission" date="2014-05" db="EMBL/GenBank/DDBJ databases">
        <title>Methylome analysis of the phasevarions of Haemophilus influenzae.</title>
        <authorList>
            <person name="Atack J.M."/>
            <person name="Fox K.L."/>
            <person name="Power P.M."/>
            <person name="Clark T."/>
            <person name="Jurcisek J."/>
            <person name="Korlach J."/>
            <person name="Bakaletz L.O."/>
            <person name="Jennings M.P."/>
        </authorList>
    </citation>
    <scope>NUCLEOTIDE SEQUENCE [LARGE SCALE GENOMIC DNA]</scope>
    <source>
        <strain evidence="9 10">1209</strain>
    </source>
</reference>
<evidence type="ECO:0000256" key="2">
    <source>
        <dbReference type="ARBA" id="ARBA00008255"/>
    </source>
</evidence>
<keyword evidence="4" id="KW-0997">Cell inner membrane</keyword>
<evidence type="ECO:0000313" key="9">
    <source>
        <dbReference type="EMBL" id="KIS35917.1"/>
    </source>
</evidence>
<dbReference type="PANTHER" id="PTHR39342">
    <property type="entry name" value="UPF0283 MEMBRANE PROTEIN YCJF"/>
    <property type="match status" value="1"/>
</dbReference>
<evidence type="ECO:0000256" key="1">
    <source>
        <dbReference type="ARBA" id="ARBA00004429"/>
    </source>
</evidence>
<dbReference type="AlphaFoldDB" id="A0A0D0IDR3"/>
<gene>
    <name evidence="9" type="ORF">NTHI1209_01535</name>
</gene>
<feature type="transmembrane region" description="Helical" evidence="8">
    <location>
        <begin position="212"/>
        <end position="231"/>
    </location>
</feature>
<dbReference type="InterPro" id="IPR021147">
    <property type="entry name" value="DUF697"/>
</dbReference>
<proteinExistence type="inferred from homology"/>
<dbReference type="Pfam" id="PF05128">
    <property type="entry name" value="DUF697"/>
    <property type="match status" value="1"/>
</dbReference>
<dbReference type="RefSeq" id="WP_005663262.1">
    <property type="nucleotide sequence ID" value="NZ_CP089168.1"/>
</dbReference>